<reference evidence="3" key="1">
    <citation type="submission" date="2022-08" db="EMBL/GenBank/DDBJ databases">
        <authorList>
            <consortium name="DOE Joint Genome Institute"/>
            <person name="Min B."/>
            <person name="Riley R."/>
            <person name="Sierra-Patev S."/>
            <person name="Naranjo-Ortiz M."/>
            <person name="Looney B."/>
            <person name="Konkel Z."/>
            <person name="Slot J.C."/>
            <person name="Sakamoto Y."/>
            <person name="Steenwyk J.L."/>
            <person name="Rokas A."/>
            <person name="Carro J."/>
            <person name="Camarero S."/>
            <person name="Ferreira P."/>
            <person name="Molpeceres G."/>
            <person name="Ruiz-Duenas F.J."/>
            <person name="Serrano A."/>
            <person name="Henrissat B."/>
            <person name="Drula E."/>
            <person name="Hughes K.W."/>
            <person name="Mata J.L."/>
            <person name="Ishikawa N.K."/>
            <person name="Vargas-Isla R."/>
            <person name="Ushijima S."/>
            <person name="Smith C.A."/>
            <person name="Ahrendt S."/>
            <person name="Andreopoulos W."/>
            <person name="He G."/>
            <person name="Labutti K."/>
            <person name="Lipzen A."/>
            <person name="Ng V."/>
            <person name="Sandor L."/>
            <person name="Barry K."/>
            <person name="Martinez A.T."/>
            <person name="Xiao Y."/>
            <person name="Gibbons J.G."/>
            <person name="Terashima K."/>
            <person name="Hibbett D.S."/>
            <person name="Grigoriev I.V."/>
        </authorList>
    </citation>
    <scope>NUCLEOTIDE SEQUENCE</scope>
    <source>
        <strain evidence="3">Sp2 HRB7682 ss15</strain>
    </source>
</reference>
<dbReference type="Proteomes" id="UP001150238">
    <property type="component" value="Unassembled WGS sequence"/>
</dbReference>
<feature type="chain" id="PRO_5040804301" description="Secreted protein" evidence="2">
    <location>
        <begin position="18"/>
        <end position="169"/>
    </location>
</feature>
<dbReference type="EMBL" id="JANVFS010000006">
    <property type="protein sequence ID" value="KAJ4491475.1"/>
    <property type="molecule type" value="Genomic_DNA"/>
</dbReference>
<comment type="caution">
    <text evidence="3">The sequence shown here is derived from an EMBL/GenBank/DDBJ whole genome shotgun (WGS) entry which is preliminary data.</text>
</comment>
<sequence>MHLFLLLGLIAAASAHAAPSIANRDMLIEAHPSHVHPRTPLYMRSQGAGDKNEHSNGGQRPNSDRPNRAQRPNGPRRFIVMVEFTGAAGDTQDGRLPPVHNPPVPTRVYARVDAYLFRIYGYGARSIDCDVRFSNHVAYMLYDVEADFTFRFQWDGDRDWEKAELSRGQ</sequence>
<protein>
    <recommendedName>
        <fullName evidence="5">Secreted protein</fullName>
    </recommendedName>
</protein>
<name>A0A9W9DYR8_9AGAR</name>
<evidence type="ECO:0008006" key="5">
    <source>
        <dbReference type="Google" id="ProtNLM"/>
    </source>
</evidence>
<reference evidence="3" key="2">
    <citation type="journal article" date="2023" name="Proc. Natl. Acad. Sci. U.S.A.">
        <title>A global phylogenomic analysis of the shiitake genus Lentinula.</title>
        <authorList>
            <person name="Sierra-Patev S."/>
            <person name="Min B."/>
            <person name="Naranjo-Ortiz M."/>
            <person name="Looney B."/>
            <person name="Konkel Z."/>
            <person name="Slot J.C."/>
            <person name="Sakamoto Y."/>
            <person name="Steenwyk J.L."/>
            <person name="Rokas A."/>
            <person name="Carro J."/>
            <person name="Camarero S."/>
            <person name="Ferreira P."/>
            <person name="Molpeceres G."/>
            <person name="Ruiz-Duenas F.J."/>
            <person name="Serrano A."/>
            <person name="Henrissat B."/>
            <person name="Drula E."/>
            <person name="Hughes K.W."/>
            <person name="Mata J.L."/>
            <person name="Ishikawa N.K."/>
            <person name="Vargas-Isla R."/>
            <person name="Ushijima S."/>
            <person name="Smith C.A."/>
            <person name="Donoghue J."/>
            <person name="Ahrendt S."/>
            <person name="Andreopoulos W."/>
            <person name="He G."/>
            <person name="LaButti K."/>
            <person name="Lipzen A."/>
            <person name="Ng V."/>
            <person name="Riley R."/>
            <person name="Sandor L."/>
            <person name="Barry K."/>
            <person name="Martinez A.T."/>
            <person name="Xiao Y."/>
            <person name="Gibbons J.G."/>
            <person name="Terashima K."/>
            <person name="Grigoriev I.V."/>
            <person name="Hibbett D."/>
        </authorList>
    </citation>
    <scope>NUCLEOTIDE SEQUENCE</scope>
    <source>
        <strain evidence="3">Sp2 HRB7682 ss15</strain>
    </source>
</reference>
<evidence type="ECO:0000313" key="3">
    <source>
        <dbReference type="EMBL" id="KAJ4491475.1"/>
    </source>
</evidence>
<accession>A0A9W9DYR8</accession>
<gene>
    <name evidence="3" type="ORF">C8J55DRAFT_486425</name>
</gene>
<dbReference type="AlphaFoldDB" id="A0A9W9DYR8"/>
<organism evidence="3 4">
    <name type="scientific">Lentinula lateritia</name>
    <dbReference type="NCBI Taxonomy" id="40482"/>
    <lineage>
        <taxon>Eukaryota</taxon>
        <taxon>Fungi</taxon>
        <taxon>Dikarya</taxon>
        <taxon>Basidiomycota</taxon>
        <taxon>Agaricomycotina</taxon>
        <taxon>Agaricomycetes</taxon>
        <taxon>Agaricomycetidae</taxon>
        <taxon>Agaricales</taxon>
        <taxon>Marasmiineae</taxon>
        <taxon>Omphalotaceae</taxon>
        <taxon>Lentinula</taxon>
    </lineage>
</organism>
<feature type="region of interest" description="Disordered" evidence="1">
    <location>
        <begin position="34"/>
        <end position="74"/>
    </location>
</feature>
<keyword evidence="2" id="KW-0732">Signal</keyword>
<proteinExistence type="predicted"/>
<evidence type="ECO:0000313" key="4">
    <source>
        <dbReference type="Proteomes" id="UP001150238"/>
    </source>
</evidence>
<evidence type="ECO:0000256" key="1">
    <source>
        <dbReference type="SAM" id="MobiDB-lite"/>
    </source>
</evidence>
<feature type="signal peptide" evidence="2">
    <location>
        <begin position="1"/>
        <end position="17"/>
    </location>
</feature>
<evidence type="ECO:0000256" key="2">
    <source>
        <dbReference type="SAM" id="SignalP"/>
    </source>
</evidence>